<dbReference type="AlphaFoldDB" id="A0A0D8BL37"/>
<dbReference type="PATRIC" id="fig|1502723.3.peg.2193"/>
<dbReference type="Gene3D" id="2.60.120.620">
    <property type="entry name" value="q2cbj1_9rhob like domain"/>
    <property type="match status" value="1"/>
</dbReference>
<gene>
    <name evidence="1" type="ORF">FF36_00589</name>
</gene>
<accession>A0A0D8BL37</accession>
<evidence type="ECO:0008006" key="3">
    <source>
        <dbReference type="Google" id="ProtNLM"/>
    </source>
</evidence>
<dbReference type="SUPFAM" id="SSF51197">
    <property type="entry name" value="Clavaminate synthase-like"/>
    <property type="match status" value="1"/>
</dbReference>
<dbReference type="Proteomes" id="UP000032545">
    <property type="component" value="Unassembled WGS sequence"/>
</dbReference>
<sequence length="308" mass="34925">MSSVLVESTLSDDERRAKLYQGDLFVYAPRPATREFVEFSRALIREAFGSLDPETAQYHMPVEEYAALLAELKPRFIHHPTCKELLPAILAEHGADPSKTYFDVPRLRTSTSDDYLTSGIAYAFHPHRDTWYSAPFCQLNWWMPIFDIVPENGLAFHPRYFSQGVKNGSRDYDYYEWNAKSRADAAKHIKSDTRKQPKPEEEVEIFPQTRVVAPSGGMLIFSAAQLHSSVPNNSGRTRFSMDFRTVHFDDVINHVGAPNVDSECTGTTMRDYLRGTDLTRIPEDICLSYDTAPPREDAVLVFSQASSA</sequence>
<proteinExistence type="predicted"/>
<dbReference type="EMBL" id="JYFN01000003">
    <property type="protein sequence ID" value="KJE24978.1"/>
    <property type="molecule type" value="Genomic_DNA"/>
</dbReference>
<organism evidence="1 2">
    <name type="scientific">Frankia torreyi</name>
    <dbReference type="NCBI Taxonomy" id="1856"/>
    <lineage>
        <taxon>Bacteria</taxon>
        <taxon>Bacillati</taxon>
        <taxon>Actinomycetota</taxon>
        <taxon>Actinomycetes</taxon>
        <taxon>Frankiales</taxon>
        <taxon>Frankiaceae</taxon>
        <taxon>Frankia</taxon>
    </lineage>
</organism>
<dbReference type="OrthoDB" id="321649at2"/>
<reference evidence="1 2" key="2">
    <citation type="journal article" date="2016" name="Genome Announc.">
        <title>Permanent Draft Genome Sequences for Two Variants of Frankia sp. Strain CpI1, the First Frankia Strain Isolated from Root Nodules of Comptonia peregrina.</title>
        <authorList>
            <person name="Oshone R."/>
            <person name="Hurst S.G.IV."/>
            <person name="Abebe-Akele F."/>
            <person name="Simpson S."/>
            <person name="Morris K."/>
            <person name="Thomas W.K."/>
            <person name="Tisa L.S."/>
        </authorList>
    </citation>
    <scope>NUCLEOTIDE SEQUENCE [LARGE SCALE GENOMIC DNA]</scope>
    <source>
        <strain evidence="2">CpI1-S</strain>
    </source>
</reference>
<protein>
    <recommendedName>
        <fullName evidence="3">Phytanoyl-CoA dioxygenase (PhyH)</fullName>
    </recommendedName>
</protein>
<evidence type="ECO:0000313" key="2">
    <source>
        <dbReference type="Proteomes" id="UP000032545"/>
    </source>
</evidence>
<comment type="caution">
    <text evidence="1">The sequence shown here is derived from an EMBL/GenBank/DDBJ whole genome shotgun (WGS) entry which is preliminary data.</text>
</comment>
<name>A0A0D8BL37_9ACTN</name>
<evidence type="ECO:0000313" key="1">
    <source>
        <dbReference type="EMBL" id="KJE24978.1"/>
    </source>
</evidence>
<dbReference type="RefSeq" id="WP_044883389.1">
    <property type="nucleotide sequence ID" value="NZ_JYFN01000003.1"/>
</dbReference>
<reference evidence="2" key="1">
    <citation type="submission" date="2015-02" db="EMBL/GenBank/DDBJ databases">
        <title>Draft Genome of Frankia sp. CpI1-S.</title>
        <authorList>
            <person name="Oshone R.T."/>
            <person name="Ngom M."/>
            <person name="Ghodhbane-Gtari F."/>
            <person name="Gtari M."/>
            <person name="Morris K."/>
            <person name="Thomas K."/>
            <person name="Sen A."/>
            <person name="Tisa L.S."/>
        </authorList>
    </citation>
    <scope>NUCLEOTIDE SEQUENCE [LARGE SCALE GENOMIC DNA]</scope>
    <source>
        <strain evidence="2">CpI1-S</strain>
    </source>
</reference>
<keyword evidence="2" id="KW-1185">Reference proteome</keyword>